<dbReference type="Pfam" id="PF11796">
    <property type="entry name" value="DUF3323"/>
    <property type="match status" value="1"/>
</dbReference>
<feature type="domain" description="Conserved hypothetical protein CHP02679 N terminus" evidence="2">
    <location>
        <begin position="39"/>
        <end position="260"/>
    </location>
</feature>
<sequence>MTAGNGLPPKTREYLAHPSLTPLWAAVRSRLEKNRLAASGTVSLIVDDTGADLLSGMMATPVSAGVVRVRLDRLDARLRDSAAQLGLSAVVEAVTGTPLRDRAAAREQSEVSRASVWARLDGAIARAGLACAPWVPKFTDGVRQAGLLTRAGEETANRCADRTGAVLTALGTRTDLSAPDPGSPGPGPVWELAELASRCTGTAHGLDDGTLTSALVLRAAAAALGEPVPDRAATRRALWERLGVVTDVLSGTVLAWGLRPPGIGPWSQMMRTRADLGLVTHLNVYELGAAGPSALLASPGTVVSVCENPQVMQAAARAAVPGVLLCLSGNPASAGLLALNRLIADGNVVRYHGDFDWPGVAIAGRVLASGATPWRLSAGDYEAAVSSLPADEMLSLEGKSVPTPWDPALAVVMDRQGVAVHEESLLRQLLSDLV</sequence>
<dbReference type="InterPro" id="IPR024465">
    <property type="entry name" value="DUF2399"/>
</dbReference>
<dbReference type="Proteomes" id="UP001139168">
    <property type="component" value="Unassembled WGS sequence"/>
</dbReference>
<name>A0ABS8GFY0_9MICC</name>
<gene>
    <name evidence="3" type="ORF">LJ752_04505</name>
</gene>
<dbReference type="NCBIfam" id="TIGR02679">
    <property type="entry name" value="TIGR02679 family protein"/>
    <property type="match status" value="1"/>
</dbReference>
<evidence type="ECO:0000313" key="3">
    <source>
        <dbReference type="EMBL" id="MCC3265310.1"/>
    </source>
</evidence>
<evidence type="ECO:0000259" key="1">
    <source>
        <dbReference type="Pfam" id="PF09664"/>
    </source>
</evidence>
<dbReference type="EMBL" id="JAJFZQ010000003">
    <property type="protein sequence ID" value="MCC3265310.1"/>
    <property type="molecule type" value="Genomic_DNA"/>
</dbReference>
<keyword evidence="4" id="KW-1185">Reference proteome</keyword>
<dbReference type="InterPro" id="IPR024466">
    <property type="entry name" value="CHP02679_N"/>
</dbReference>
<dbReference type="RefSeq" id="WP_227890136.1">
    <property type="nucleotide sequence ID" value="NZ_JAJFZQ010000003.1"/>
</dbReference>
<feature type="domain" description="DUF2399" evidence="1">
    <location>
        <begin position="295"/>
        <end position="433"/>
    </location>
</feature>
<organism evidence="3 4">
    <name type="scientific">Arthrobacter gengyunqii</name>
    <dbReference type="NCBI Taxonomy" id="2886940"/>
    <lineage>
        <taxon>Bacteria</taxon>
        <taxon>Bacillati</taxon>
        <taxon>Actinomycetota</taxon>
        <taxon>Actinomycetes</taxon>
        <taxon>Micrococcales</taxon>
        <taxon>Micrococcaceae</taxon>
        <taxon>Arthrobacter</taxon>
    </lineage>
</organism>
<evidence type="ECO:0000313" key="4">
    <source>
        <dbReference type="Proteomes" id="UP001139168"/>
    </source>
</evidence>
<dbReference type="Pfam" id="PF09664">
    <property type="entry name" value="DUF2399"/>
    <property type="match status" value="1"/>
</dbReference>
<evidence type="ECO:0000259" key="2">
    <source>
        <dbReference type="Pfam" id="PF11796"/>
    </source>
</evidence>
<protein>
    <submittedName>
        <fullName evidence="3">TIGR02679 family protein</fullName>
    </submittedName>
</protein>
<accession>A0ABS8GFY0</accession>
<reference evidence="3" key="1">
    <citation type="submission" date="2021-10" db="EMBL/GenBank/DDBJ databases">
        <title>Novel species in genus Arthrobacter.</title>
        <authorList>
            <person name="Liu Y."/>
        </authorList>
    </citation>
    <scope>NUCLEOTIDE SEQUENCE</scope>
    <source>
        <strain evidence="3">Zg-Y786</strain>
    </source>
</reference>
<proteinExistence type="predicted"/>
<dbReference type="InterPro" id="IPR013495">
    <property type="entry name" value="CHP02679"/>
</dbReference>
<comment type="caution">
    <text evidence="3">The sequence shown here is derived from an EMBL/GenBank/DDBJ whole genome shotgun (WGS) entry which is preliminary data.</text>
</comment>